<proteinExistence type="inferred from homology"/>
<dbReference type="AlphaFoldDB" id="A0AAV2Q7S2"/>
<dbReference type="Pfam" id="PF00557">
    <property type="entry name" value="Peptidase_M24"/>
    <property type="match status" value="1"/>
</dbReference>
<dbReference type="InterPro" id="IPR002467">
    <property type="entry name" value="Pept_M24A_MAP1"/>
</dbReference>
<dbReference type="GO" id="GO:0006508">
    <property type="term" value="P:proteolysis"/>
    <property type="evidence" value="ECO:0007669"/>
    <property type="project" value="UniProtKB-KW"/>
</dbReference>
<dbReference type="EMBL" id="CAXKWB010003815">
    <property type="protein sequence ID" value="CAL4070464.1"/>
    <property type="molecule type" value="Genomic_DNA"/>
</dbReference>
<dbReference type="NCBIfam" id="TIGR00500">
    <property type="entry name" value="met_pdase_I"/>
    <property type="match status" value="1"/>
</dbReference>
<protein>
    <recommendedName>
        <fullName evidence="5">Methionine aminopeptidase</fullName>
        <ecNumber evidence="5">3.4.11.18</ecNumber>
    </recommendedName>
</protein>
<evidence type="ECO:0000256" key="2">
    <source>
        <dbReference type="ARBA" id="ARBA00022670"/>
    </source>
</evidence>
<dbReference type="InterPro" id="IPR036005">
    <property type="entry name" value="Creatinase/aminopeptidase-like"/>
</dbReference>
<feature type="domain" description="Peptidase M24" evidence="6">
    <location>
        <begin position="55"/>
        <end position="282"/>
    </location>
</feature>
<keyword evidence="3 5" id="KW-0479">Metal-binding</keyword>
<evidence type="ECO:0000313" key="7">
    <source>
        <dbReference type="EMBL" id="CAL4070464.1"/>
    </source>
</evidence>
<reference evidence="7 8" key="1">
    <citation type="submission" date="2024-05" db="EMBL/GenBank/DDBJ databases">
        <authorList>
            <person name="Wallberg A."/>
        </authorList>
    </citation>
    <scope>NUCLEOTIDE SEQUENCE [LARGE SCALE GENOMIC DNA]</scope>
</reference>
<dbReference type="EC" id="3.4.11.18" evidence="5"/>
<comment type="function">
    <text evidence="5">Cotranslationally removes the N-terminal methionine from nascent proteins. The N-terminal methionine is often cleaved when the second residue in the primary sequence is small and uncharged (Met-Ala-, Cys, Gly, Pro, Ser, Thr, or Val).</text>
</comment>
<dbReference type="GO" id="GO:0046872">
    <property type="term" value="F:metal ion binding"/>
    <property type="evidence" value="ECO:0007669"/>
    <property type="project" value="UniProtKB-KW"/>
</dbReference>
<comment type="similarity">
    <text evidence="5">Belongs to the peptidase M24A family.</text>
</comment>
<comment type="cofactor">
    <cofactor evidence="5">
        <name>Co(2+)</name>
        <dbReference type="ChEBI" id="CHEBI:48828"/>
    </cofactor>
    <cofactor evidence="5">
        <name>Zn(2+)</name>
        <dbReference type="ChEBI" id="CHEBI:29105"/>
    </cofactor>
    <cofactor evidence="5">
        <name>Mn(2+)</name>
        <dbReference type="ChEBI" id="CHEBI:29035"/>
    </cofactor>
    <cofactor evidence="5">
        <name>Fe(2+)</name>
        <dbReference type="ChEBI" id="CHEBI:29033"/>
    </cofactor>
    <text evidence="5">Binds 2 divalent metal cations per subunit. Has a high-affinity and a low affinity metal-binding site. The true nature of the physiological cofactor is under debate. The enzyme is active with cobalt, zinc, manganese or divalent iron ions.</text>
</comment>
<dbReference type="InterPro" id="IPR001714">
    <property type="entry name" value="Pept_M24_MAP"/>
</dbReference>
<comment type="caution">
    <text evidence="7">The sequence shown here is derived from an EMBL/GenBank/DDBJ whole genome shotgun (WGS) entry which is preliminary data.</text>
</comment>
<dbReference type="PANTHER" id="PTHR43330:SF8">
    <property type="entry name" value="METHIONINE AMINOPEPTIDASE 1D, MITOCHONDRIAL"/>
    <property type="match status" value="1"/>
</dbReference>
<keyword evidence="8" id="KW-1185">Reference proteome</keyword>
<dbReference type="InterPro" id="IPR000994">
    <property type="entry name" value="Pept_M24"/>
</dbReference>
<feature type="non-terminal residue" evidence="7">
    <location>
        <position position="1"/>
    </location>
</feature>
<dbReference type="GO" id="GO:0070006">
    <property type="term" value="F:metalloaminopeptidase activity"/>
    <property type="evidence" value="ECO:0007669"/>
    <property type="project" value="InterPro"/>
</dbReference>
<gene>
    <name evidence="7" type="ORF">MNOR_LOCUS8275</name>
</gene>
<sequence length="292" mass="32063">FFRKDFGNYAKISHMGEVSEPYPIPDYIDLPSYAITGLPTPGPTEPEIKTEEQIEGMRDACKLARTILTMVGENIKVGMTTDDIDFLVHTSVVERGAYPSPLNYQGFPKSVCTSVNNVACHGIPDDRPLDDGDLISVDVTVYYKGFHGDCCETFLVGNVDSAGVHLFNAARKCRDEAIKICKSGVYFSDIGNMIMSVARGENVTVVPAFIGHGIGSYFHGPPDIYHNLNHYPGKMKPGMTFTIEPIVAQGGEEAIILEDGWTAVMLDDGRAAQFEHTILITDDGHEILTDYF</sequence>
<dbReference type="SUPFAM" id="SSF55920">
    <property type="entry name" value="Creatinase/aminopeptidase"/>
    <property type="match status" value="1"/>
</dbReference>
<evidence type="ECO:0000256" key="5">
    <source>
        <dbReference type="RuleBase" id="RU003653"/>
    </source>
</evidence>
<dbReference type="PRINTS" id="PR00599">
    <property type="entry name" value="MAPEPTIDASE"/>
</dbReference>
<dbReference type="Gene3D" id="3.90.230.10">
    <property type="entry name" value="Creatinase/methionine aminopeptidase superfamily"/>
    <property type="match status" value="1"/>
</dbReference>
<evidence type="ECO:0000256" key="1">
    <source>
        <dbReference type="ARBA" id="ARBA00022438"/>
    </source>
</evidence>
<evidence type="ECO:0000256" key="4">
    <source>
        <dbReference type="ARBA" id="ARBA00022801"/>
    </source>
</evidence>
<organism evidence="7 8">
    <name type="scientific">Meganyctiphanes norvegica</name>
    <name type="common">Northern krill</name>
    <name type="synonym">Thysanopoda norvegica</name>
    <dbReference type="NCBI Taxonomy" id="48144"/>
    <lineage>
        <taxon>Eukaryota</taxon>
        <taxon>Metazoa</taxon>
        <taxon>Ecdysozoa</taxon>
        <taxon>Arthropoda</taxon>
        <taxon>Crustacea</taxon>
        <taxon>Multicrustacea</taxon>
        <taxon>Malacostraca</taxon>
        <taxon>Eumalacostraca</taxon>
        <taxon>Eucarida</taxon>
        <taxon>Euphausiacea</taxon>
        <taxon>Euphausiidae</taxon>
        <taxon>Meganyctiphanes</taxon>
    </lineage>
</organism>
<evidence type="ECO:0000313" key="8">
    <source>
        <dbReference type="Proteomes" id="UP001497623"/>
    </source>
</evidence>
<keyword evidence="1 5" id="KW-0031">Aminopeptidase</keyword>
<dbReference type="GO" id="GO:0004239">
    <property type="term" value="F:initiator methionyl aminopeptidase activity"/>
    <property type="evidence" value="ECO:0007669"/>
    <property type="project" value="UniProtKB-EC"/>
</dbReference>
<evidence type="ECO:0000256" key="3">
    <source>
        <dbReference type="ARBA" id="ARBA00022723"/>
    </source>
</evidence>
<keyword evidence="4" id="KW-0378">Hydrolase</keyword>
<dbReference type="Proteomes" id="UP001497623">
    <property type="component" value="Unassembled WGS sequence"/>
</dbReference>
<dbReference type="HAMAP" id="MF_01974">
    <property type="entry name" value="MetAP_1"/>
    <property type="match status" value="1"/>
</dbReference>
<accession>A0AAV2Q7S2</accession>
<evidence type="ECO:0000259" key="6">
    <source>
        <dbReference type="Pfam" id="PF00557"/>
    </source>
</evidence>
<dbReference type="PANTHER" id="PTHR43330">
    <property type="entry name" value="METHIONINE AMINOPEPTIDASE"/>
    <property type="match status" value="1"/>
</dbReference>
<comment type="catalytic activity">
    <reaction evidence="5">
        <text>Release of N-terminal amino acids, preferentially methionine, from peptides and arylamides.</text>
        <dbReference type="EC" id="3.4.11.18"/>
    </reaction>
</comment>
<name>A0AAV2Q7S2_MEGNR</name>
<dbReference type="CDD" id="cd01086">
    <property type="entry name" value="MetAP1"/>
    <property type="match status" value="1"/>
</dbReference>
<keyword evidence="2 5" id="KW-0645">Protease</keyword>